<gene>
    <name evidence="2" type="ORF">EVA69_05720</name>
</gene>
<comment type="caution">
    <text evidence="2">The sequence shown here is derived from an EMBL/GenBank/DDBJ whole genome shotgun (WGS) entry which is preliminary data.</text>
</comment>
<keyword evidence="1" id="KW-1133">Transmembrane helix</keyword>
<dbReference type="EMBL" id="SHAH01000095">
    <property type="protein sequence ID" value="RZO74591.1"/>
    <property type="molecule type" value="Genomic_DNA"/>
</dbReference>
<reference evidence="2 3" key="1">
    <citation type="submission" date="2019-02" db="EMBL/GenBank/DDBJ databases">
        <title>Prokaryotic population dynamics and viral predation in marine succession experiment using metagenomics: the confinement effect.</title>
        <authorList>
            <person name="Haro-Moreno J.M."/>
            <person name="Rodriguez-Valera F."/>
            <person name="Lopez-Perez M."/>
        </authorList>
    </citation>
    <scope>NUCLEOTIDE SEQUENCE [LARGE SCALE GENOMIC DNA]</scope>
    <source>
        <strain evidence="2">MED-G158</strain>
    </source>
</reference>
<accession>A0A520RWQ5</accession>
<evidence type="ECO:0000313" key="3">
    <source>
        <dbReference type="Proteomes" id="UP000320404"/>
    </source>
</evidence>
<dbReference type="AlphaFoldDB" id="A0A520RWQ5"/>
<keyword evidence="1" id="KW-0812">Transmembrane</keyword>
<dbReference type="Proteomes" id="UP000320404">
    <property type="component" value="Unassembled WGS sequence"/>
</dbReference>
<evidence type="ECO:0000313" key="2">
    <source>
        <dbReference type="EMBL" id="RZO74591.1"/>
    </source>
</evidence>
<protein>
    <recommendedName>
        <fullName evidence="4">Transmembrane anchor protein</fullName>
    </recommendedName>
</protein>
<keyword evidence="1" id="KW-0472">Membrane</keyword>
<feature type="transmembrane region" description="Helical" evidence="1">
    <location>
        <begin position="15"/>
        <end position="35"/>
    </location>
</feature>
<organism evidence="2 3">
    <name type="scientific">OM182 bacterium</name>
    <dbReference type="NCBI Taxonomy" id="2510334"/>
    <lineage>
        <taxon>Bacteria</taxon>
        <taxon>Pseudomonadati</taxon>
        <taxon>Pseudomonadota</taxon>
        <taxon>Gammaproteobacteria</taxon>
        <taxon>OMG group</taxon>
        <taxon>OM182 clade</taxon>
    </lineage>
</organism>
<proteinExistence type="predicted"/>
<sequence>MHSPDNTEAPSLKTILIATAAALGVGTLVLVVAILPAEFGVDPIGTGRLLGLTALSADENPFEEQLIAHRNDYVEFELGPFQSVEYKYTLDLDATMVFSWQTDGEVYYDMHAEPAGLGEEYAESYEQGNASESSGAFHAPFTGIHGWFWENRGSRTVTVKLHASGFFVDSTVFRDGGDFTRVLDPVVE</sequence>
<evidence type="ECO:0008006" key="4">
    <source>
        <dbReference type="Google" id="ProtNLM"/>
    </source>
</evidence>
<evidence type="ECO:0000256" key="1">
    <source>
        <dbReference type="SAM" id="Phobius"/>
    </source>
</evidence>
<name>A0A520RWQ5_9GAMM</name>